<gene>
    <name evidence="2" type="ORF">PITG_03190</name>
</gene>
<name>D0MZL3_PHYIT</name>
<evidence type="ECO:0000313" key="2">
    <source>
        <dbReference type="EMBL" id="EEY65676.1"/>
    </source>
</evidence>
<dbReference type="GeneID" id="9464599"/>
<proteinExistence type="predicted"/>
<protein>
    <submittedName>
        <fullName evidence="2">Uncharacterized protein</fullName>
    </submittedName>
</protein>
<keyword evidence="3" id="KW-1185">Reference proteome</keyword>
<accession>D0MZL3</accession>
<dbReference type="HOGENOM" id="CLU_1291216_0_0_1"/>
<feature type="coiled-coil region" evidence="1">
    <location>
        <begin position="127"/>
        <end position="182"/>
    </location>
</feature>
<feature type="coiled-coil region" evidence="1">
    <location>
        <begin position="2"/>
        <end position="64"/>
    </location>
</feature>
<keyword evidence="1" id="KW-0175">Coiled coil</keyword>
<dbReference type="VEuPathDB" id="FungiDB:PITG_03190"/>
<dbReference type="RefSeq" id="XP_002906275.1">
    <property type="nucleotide sequence ID" value="XM_002906229.1"/>
</dbReference>
<dbReference type="InParanoid" id="D0MZL3"/>
<sequence>MNQALRANNDQLKQDLVVLGMEKNKVLVEKQSLQEQVEKFQEEISRLQELKAQVDKELIESQRKQSHLEVRLETMKEQFDIEVENSGKHQQEIVRLVAQIDEGRVKIGVLEAICNLLTAEKQNTGMRAQDKLRIERLLNQKMELETLVEATKADKKKDEEQIRNLRTSLEALDNEIQHNKRVYSAGQQAFLHSERTCEQLRLQMERNFEKAKKK</sequence>
<dbReference type="Proteomes" id="UP000006643">
    <property type="component" value="Unassembled WGS sequence"/>
</dbReference>
<evidence type="ECO:0000313" key="3">
    <source>
        <dbReference type="Proteomes" id="UP000006643"/>
    </source>
</evidence>
<organism evidence="2 3">
    <name type="scientific">Phytophthora infestans (strain T30-4)</name>
    <name type="common">Potato late blight agent</name>
    <dbReference type="NCBI Taxonomy" id="403677"/>
    <lineage>
        <taxon>Eukaryota</taxon>
        <taxon>Sar</taxon>
        <taxon>Stramenopiles</taxon>
        <taxon>Oomycota</taxon>
        <taxon>Peronosporomycetes</taxon>
        <taxon>Peronosporales</taxon>
        <taxon>Peronosporaceae</taxon>
        <taxon>Phytophthora</taxon>
    </lineage>
</organism>
<reference evidence="3" key="1">
    <citation type="journal article" date="2009" name="Nature">
        <title>Genome sequence and analysis of the Irish potato famine pathogen Phytophthora infestans.</title>
        <authorList>
            <consortium name="The Broad Institute Genome Sequencing Platform"/>
            <person name="Haas B.J."/>
            <person name="Kamoun S."/>
            <person name="Zody M.C."/>
            <person name="Jiang R.H."/>
            <person name="Handsaker R.E."/>
            <person name="Cano L.M."/>
            <person name="Grabherr M."/>
            <person name="Kodira C.D."/>
            <person name="Raffaele S."/>
            <person name="Torto-Alalibo T."/>
            <person name="Bozkurt T.O."/>
            <person name="Ah-Fong A.M."/>
            <person name="Alvarado L."/>
            <person name="Anderson V.L."/>
            <person name="Armstrong M.R."/>
            <person name="Avrova A."/>
            <person name="Baxter L."/>
            <person name="Beynon J."/>
            <person name="Boevink P.C."/>
            <person name="Bollmann S.R."/>
            <person name="Bos J.I."/>
            <person name="Bulone V."/>
            <person name="Cai G."/>
            <person name="Cakir C."/>
            <person name="Carrington J.C."/>
            <person name="Chawner M."/>
            <person name="Conti L."/>
            <person name="Costanzo S."/>
            <person name="Ewan R."/>
            <person name="Fahlgren N."/>
            <person name="Fischbach M.A."/>
            <person name="Fugelstad J."/>
            <person name="Gilroy E.M."/>
            <person name="Gnerre S."/>
            <person name="Green P.J."/>
            <person name="Grenville-Briggs L.J."/>
            <person name="Griffith J."/>
            <person name="Grunwald N.J."/>
            <person name="Horn K."/>
            <person name="Horner N.R."/>
            <person name="Hu C.H."/>
            <person name="Huitema E."/>
            <person name="Jeong D.H."/>
            <person name="Jones A.M."/>
            <person name="Jones J.D."/>
            <person name="Jones R.W."/>
            <person name="Karlsson E.K."/>
            <person name="Kunjeti S.G."/>
            <person name="Lamour K."/>
            <person name="Liu Z."/>
            <person name="Ma L."/>
            <person name="Maclean D."/>
            <person name="Chibucos M.C."/>
            <person name="McDonald H."/>
            <person name="McWalters J."/>
            <person name="Meijer H.J."/>
            <person name="Morgan W."/>
            <person name="Morris P.F."/>
            <person name="Munro C.A."/>
            <person name="O'Neill K."/>
            <person name="Ospina-Giraldo M."/>
            <person name="Pinzon A."/>
            <person name="Pritchard L."/>
            <person name="Ramsahoye B."/>
            <person name="Ren Q."/>
            <person name="Restrepo S."/>
            <person name="Roy S."/>
            <person name="Sadanandom A."/>
            <person name="Savidor A."/>
            <person name="Schornack S."/>
            <person name="Schwartz D.C."/>
            <person name="Schumann U.D."/>
            <person name="Schwessinger B."/>
            <person name="Seyer L."/>
            <person name="Sharpe T."/>
            <person name="Silvar C."/>
            <person name="Song J."/>
            <person name="Studholme D.J."/>
            <person name="Sykes S."/>
            <person name="Thines M."/>
            <person name="van de Vondervoort P.J."/>
            <person name="Phuntumart V."/>
            <person name="Wawra S."/>
            <person name="Weide R."/>
            <person name="Win J."/>
            <person name="Young C."/>
            <person name="Zhou S."/>
            <person name="Fry W."/>
            <person name="Meyers B.C."/>
            <person name="van West P."/>
            <person name="Ristaino J."/>
            <person name="Govers F."/>
            <person name="Birch P.R."/>
            <person name="Whisson S.C."/>
            <person name="Judelson H.S."/>
            <person name="Nusbaum C."/>
        </authorList>
    </citation>
    <scope>NUCLEOTIDE SEQUENCE [LARGE SCALE GENOMIC DNA]</scope>
    <source>
        <strain evidence="3">T30-4</strain>
    </source>
</reference>
<dbReference type="OrthoDB" id="309807at2759"/>
<dbReference type="AlphaFoldDB" id="D0MZL3"/>
<dbReference type="OMA" id="RDEEQIW"/>
<dbReference type="KEGG" id="pif:PITG_03190"/>
<dbReference type="eggNOG" id="ENOG502RA0J">
    <property type="taxonomic scope" value="Eukaryota"/>
</dbReference>
<dbReference type="EMBL" id="DS028121">
    <property type="protein sequence ID" value="EEY65676.1"/>
    <property type="molecule type" value="Genomic_DNA"/>
</dbReference>
<evidence type="ECO:0000256" key="1">
    <source>
        <dbReference type="SAM" id="Coils"/>
    </source>
</evidence>